<evidence type="ECO:0000313" key="3">
    <source>
        <dbReference type="Proteomes" id="UP001157418"/>
    </source>
</evidence>
<dbReference type="Proteomes" id="UP001157418">
    <property type="component" value="Unassembled WGS sequence"/>
</dbReference>
<name>A0AAU9MM69_9ASTR</name>
<gene>
    <name evidence="2" type="ORF">LVIROSA_LOCUS14565</name>
</gene>
<comment type="caution">
    <text evidence="2">The sequence shown here is derived from an EMBL/GenBank/DDBJ whole genome shotgun (WGS) entry which is preliminary data.</text>
</comment>
<feature type="region of interest" description="Disordered" evidence="1">
    <location>
        <begin position="55"/>
        <end position="102"/>
    </location>
</feature>
<dbReference type="AlphaFoldDB" id="A0AAU9MM69"/>
<reference evidence="2 3" key="1">
    <citation type="submission" date="2022-01" db="EMBL/GenBank/DDBJ databases">
        <authorList>
            <person name="Xiong W."/>
            <person name="Schranz E."/>
        </authorList>
    </citation>
    <scope>NUCLEOTIDE SEQUENCE [LARGE SCALE GENOMIC DNA]</scope>
</reference>
<dbReference type="EMBL" id="CAKMRJ010002223">
    <property type="protein sequence ID" value="CAH1427567.1"/>
    <property type="molecule type" value="Genomic_DNA"/>
</dbReference>
<evidence type="ECO:0000256" key="1">
    <source>
        <dbReference type="SAM" id="MobiDB-lite"/>
    </source>
</evidence>
<organism evidence="2 3">
    <name type="scientific">Lactuca virosa</name>
    <dbReference type="NCBI Taxonomy" id="75947"/>
    <lineage>
        <taxon>Eukaryota</taxon>
        <taxon>Viridiplantae</taxon>
        <taxon>Streptophyta</taxon>
        <taxon>Embryophyta</taxon>
        <taxon>Tracheophyta</taxon>
        <taxon>Spermatophyta</taxon>
        <taxon>Magnoliopsida</taxon>
        <taxon>eudicotyledons</taxon>
        <taxon>Gunneridae</taxon>
        <taxon>Pentapetalae</taxon>
        <taxon>asterids</taxon>
        <taxon>campanulids</taxon>
        <taxon>Asterales</taxon>
        <taxon>Asteraceae</taxon>
        <taxon>Cichorioideae</taxon>
        <taxon>Cichorieae</taxon>
        <taxon>Lactucinae</taxon>
        <taxon>Lactuca</taxon>
    </lineage>
</organism>
<accession>A0AAU9MM69</accession>
<evidence type="ECO:0000313" key="2">
    <source>
        <dbReference type="EMBL" id="CAH1427567.1"/>
    </source>
</evidence>
<keyword evidence="3" id="KW-1185">Reference proteome</keyword>
<protein>
    <submittedName>
        <fullName evidence="2">Uncharacterized protein</fullName>
    </submittedName>
</protein>
<proteinExistence type="predicted"/>
<sequence length="135" mass="15569">MGERKAPSCLGCREKKMQAGKETQINNRRFLWYEIELEMKGIGRSILARDEICEEEEAKANPREQTSDDSSSGEVLGSPRSTREGEVQRGSCELTQRHRSKGNKEENGWVFHIWLLILDNKRSRKDEGRSGSWQE</sequence>